<gene>
    <name evidence="3" type="ORF">NP048_05920</name>
</gene>
<feature type="compositionally biased region" description="Pro residues" evidence="1">
    <location>
        <begin position="78"/>
        <end position="91"/>
    </location>
</feature>
<reference evidence="3 4" key="1">
    <citation type="submission" date="2022-07" db="EMBL/GenBank/DDBJ databases">
        <title>Novel species in genus cellulomonas.</title>
        <authorList>
            <person name="Ye L."/>
        </authorList>
    </citation>
    <scope>NUCLEOTIDE SEQUENCE [LARGE SCALE GENOMIC DNA]</scope>
    <source>
        <strain evidence="4">zg-B89</strain>
    </source>
</reference>
<keyword evidence="2" id="KW-0812">Transmembrane</keyword>
<evidence type="ECO:0000313" key="3">
    <source>
        <dbReference type="EMBL" id="UUI72978.1"/>
    </source>
</evidence>
<name>A0ABY5KTB6_9CELL</name>
<evidence type="ECO:0000256" key="1">
    <source>
        <dbReference type="SAM" id="MobiDB-lite"/>
    </source>
</evidence>
<evidence type="ECO:0000256" key="2">
    <source>
        <dbReference type="SAM" id="Phobius"/>
    </source>
</evidence>
<evidence type="ECO:0008006" key="5">
    <source>
        <dbReference type="Google" id="ProtNLM"/>
    </source>
</evidence>
<feature type="region of interest" description="Disordered" evidence="1">
    <location>
        <begin position="58"/>
        <end position="91"/>
    </location>
</feature>
<protein>
    <recommendedName>
        <fullName evidence="5">PknH-like extracellular domain-containing protein</fullName>
    </recommendedName>
</protein>
<organism evidence="3 4">
    <name type="scientific">Cellulomonas xiejunii</name>
    <dbReference type="NCBI Taxonomy" id="2968083"/>
    <lineage>
        <taxon>Bacteria</taxon>
        <taxon>Bacillati</taxon>
        <taxon>Actinomycetota</taxon>
        <taxon>Actinomycetes</taxon>
        <taxon>Micrococcales</taxon>
        <taxon>Cellulomonadaceae</taxon>
        <taxon>Cellulomonas</taxon>
    </lineage>
</organism>
<feature type="compositionally biased region" description="Low complexity" evidence="1">
    <location>
        <begin position="65"/>
        <end position="77"/>
    </location>
</feature>
<feature type="region of interest" description="Disordered" evidence="1">
    <location>
        <begin position="1"/>
        <end position="30"/>
    </location>
</feature>
<evidence type="ECO:0000313" key="4">
    <source>
        <dbReference type="Proteomes" id="UP001316384"/>
    </source>
</evidence>
<keyword evidence="2" id="KW-0472">Membrane</keyword>
<dbReference type="EMBL" id="CP101987">
    <property type="protein sequence ID" value="UUI72978.1"/>
    <property type="molecule type" value="Genomic_DNA"/>
</dbReference>
<proteinExistence type="predicted"/>
<dbReference type="RefSeq" id="WP_227577290.1">
    <property type="nucleotide sequence ID" value="NZ_CP101987.1"/>
</dbReference>
<keyword evidence="4" id="KW-1185">Reference proteome</keyword>
<sequence length="300" mass="31350">MSGTAPEPSDDPRTRPDAPVEAGTPEDPARRRARGWRWLVAVLVVALVAVLVWRPWDVQDPAPVPTTDTVTTLETTPVPTPAPSPTASPVPRPGADAVFGPTTAATLFSTSADLEAGVPAAATGVSRGLEPGSQPWGLRDGAQVDPASCTAAVTVVSVPPSHHDATSWGNAEFTFEEDVVLLLDPAAARAAFRALVTTVDECPRYALVEPGTDGTRWTAEPALEGQGVFPAIVHDVVAEVDGDTFQQTTGHVLVGNAILTWTATALEAEDREQARAVLGVPAELSEMVERRALAAVRGIT</sequence>
<feature type="transmembrane region" description="Helical" evidence="2">
    <location>
        <begin position="38"/>
        <end position="56"/>
    </location>
</feature>
<accession>A0ABY5KTB6</accession>
<dbReference type="Proteomes" id="UP001316384">
    <property type="component" value="Chromosome"/>
</dbReference>
<keyword evidence="2" id="KW-1133">Transmembrane helix</keyword>